<feature type="region of interest" description="Disordered" evidence="1">
    <location>
        <begin position="319"/>
        <end position="345"/>
    </location>
</feature>
<feature type="compositionally biased region" description="Low complexity" evidence="1">
    <location>
        <begin position="278"/>
        <end position="296"/>
    </location>
</feature>
<feature type="compositionally biased region" description="Pro residues" evidence="1">
    <location>
        <begin position="53"/>
        <end position="66"/>
    </location>
</feature>
<dbReference type="OMA" id="YAMYPQN"/>
<feature type="compositionally biased region" description="Low complexity" evidence="1">
    <location>
        <begin position="675"/>
        <end position="696"/>
    </location>
</feature>
<feature type="compositionally biased region" description="Low complexity" evidence="1">
    <location>
        <begin position="633"/>
        <end position="652"/>
    </location>
</feature>
<feature type="region of interest" description="Disordered" evidence="1">
    <location>
        <begin position="633"/>
        <end position="706"/>
    </location>
</feature>
<keyword evidence="2" id="KW-0812">Transmembrane</keyword>
<feature type="region of interest" description="Disordered" evidence="1">
    <location>
        <begin position="153"/>
        <end position="177"/>
    </location>
</feature>
<dbReference type="KEGG" id="pfy:PFICI_14170"/>
<feature type="region of interest" description="Disordered" evidence="1">
    <location>
        <begin position="118"/>
        <end position="137"/>
    </location>
</feature>
<feature type="transmembrane region" description="Helical" evidence="2">
    <location>
        <begin position="372"/>
        <end position="403"/>
    </location>
</feature>
<dbReference type="RefSeq" id="XP_007840942.1">
    <property type="nucleotide sequence ID" value="XM_007842751.1"/>
</dbReference>
<evidence type="ECO:0000256" key="1">
    <source>
        <dbReference type="SAM" id="MobiDB-lite"/>
    </source>
</evidence>
<feature type="compositionally biased region" description="Polar residues" evidence="1">
    <location>
        <begin position="697"/>
        <end position="706"/>
    </location>
</feature>
<feature type="domain" description="DUF7820" evidence="3">
    <location>
        <begin position="663"/>
        <end position="814"/>
    </location>
</feature>
<dbReference type="OrthoDB" id="5384459at2759"/>
<name>W3WKP6_PESFW</name>
<dbReference type="PANTHER" id="PTHR42078">
    <property type="entry name" value="GLUCAN 1, 4-ALPHA-GLUCOSIDASE"/>
    <property type="match status" value="1"/>
</dbReference>
<evidence type="ECO:0000259" key="3">
    <source>
        <dbReference type="Pfam" id="PF25130"/>
    </source>
</evidence>
<feature type="region of interest" description="Disordered" evidence="1">
    <location>
        <begin position="553"/>
        <end position="590"/>
    </location>
</feature>
<keyword evidence="2" id="KW-1133">Transmembrane helix</keyword>
<keyword evidence="5" id="KW-1185">Reference proteome</keyword>
<dbReference type="HOGENOM" id="CLU_011816_0_0_1"/>
<dbReference type="GeneID" id="19279183"/>
<dbReference type="eggNOG" id="ENOG502SJP0">
    <property type="taxonomic scope" value="Eukaryota"/>
</dbReference>
<evidence type="ECO:0000313" key="5">
    <source>
        <dbReference type="Proteomes" id="UP000030651"/>
    </source>
</evidence>
<dbReference type="PANTHER" id="PTHR42078:SF1">
    <property type="entry name" value="GLUCAN 1, 4-ALPHA-GLUCOSIDASE"/>
    <property type="match status" value="1"/>
</dbReference>
<accession>W3WKP6</accession>
<protein>
    <recommendedName>
        <fullName evidence="3">DUF7820 domain-containing protein</fullName>
    </recommendedName>
</protein>
<dbReference type="Pfam" id="PF25130">
    <property type="entry name" value="DUF7820"/>
    <property type="match status" value="2"/>
</dbReference>
<organism evidence="4 5">
    <name type="scientific">Pestalotiopsis fici (strain W106-1 / CGMCC3.15140)</name>
    <dbReference type="NCBI Taxonomy" id="1229662"/>
    <lineage>
        <taxon>Eukaryota</taxon>
        <taxon>Fungi</taxon>
        <taxon>Dikarya</taxon>
        <taxon>Ascomycota</taxon>
        <taxon>Pezizomycotina</taxon>
        <taxon>Sordariomycetes</taxon>
        <taxon>Xylariomycetidae</taxon>
        <taxon>Amphisphaeriales</taxon>
        <taxon>Sporocadaceae</taxon>
        <taxon>Pestalotiopsis</taxon>
    </lineage>
</organism>
<dbReference type="Proteomes" id="UP000030651">
    <property type="component" value="Unassembled WGS sequence"/>
</dbReference>
<keyword evidence="2" id="KW-0472">Membrane</keyword>
<dbReference type="EMBL" id="KI912120">
    <property type="protein sequence ID" value="ETS74304.1"/>
    <property type="molecule type" value="Genomic_DNA"/>
</dbReference>
<evidence type="ECO:0000256" key="2">
    <source>
        <dbReference type="SAM" id="Phobius"/>
    </source>
</evidence>
<dbReference type="InterPro" id="IPR056722">
    <property type="entry name" value="DUF7820"/>
</dbReference>
<feature type="compositionally biased region" description="Low complexity" evidence="1">
    <location>
        <begin position="554"/>
        <end position="565"/>
    </location>
</feature>
<gene>
    <name evidence="4" type="ORF">PFICI_14170</name>
</gene>
<evidence type="ECO:0000313" key="4">
    <source>
        <dbReference type="EMBL" id="ETS74304.1"/>
    </source>
</evidence>
<feature type="region of interest" description="Disordered" evidence="1">
    <location>
        <begin position="278"/>
        <end position="297"/>
    </location>
</feature>
<dbReference type="InParanoid" id="W3WKP6"/>
<dbReference type="AlphaFoldDB" id="W3WKP6"/>
<sequence>MNGGSDNKMPIERRASMRTSMRLSISPGEDDDYDMQMMGISDGFRPTNMTQPPQQPLPNPPIPLQPTPSTKSVQKPRPSSIAKPPQPRESFSLRHDGGMGSLADSVVAGSSSNVAQTVARAESPYQGPSGPSFPYQMYTQDVRPQRTNSLATTVTVPATERSYNGPNNPTHPYQMYPQNTAAASDVPEGRASPVIPVGFTGAVDNYQRRLGPEGEEAGDMIGPDGHTEQLPPYTRYPDEAYQRKIAGIGGMPAMEPSAGASSASQAALAVGSASVPTSAATSVSSPSPRSSAGTTALQAIPGAGGLGLATRNPEFASTDDLSLQAGHSPQSRQSLRSFTSEGDNPQINTAAQTVLSEKKPAKKWQIIARRKVWGVVPCWALTITLIIIVMLAIVLGTVLGIFFNKPKKPPPPSDSSSATMTYDASPLSTVPADLAALPSGEFALPLMLTRSPTTCFNDSTQAQAWNCNQVFAQLSLHIDKLSETPSTSQYSMSLHYNESFTIESDEYSYGMQPPKVNDVTMLLVTDVNEPTRGPAWAFEVAYNKTVIIPEGLFPGSSSSSSSKRGSPPPPPPGGGGGGFPGGDFKRKGLAQSGDKPWICSWDGTILEVFVYPNQNNSQPSLVFPDSGPSFTGGTTTATVTSTASSSTATSISTDDDDSESADYRNQYTSHHRRQASASPSATTTTSTSATSTISSSGVFDTSVPSPSDFQVPFFPRVVKMEERRLAGSPSVQPYCRQYQINSNGPATPLTDSNGHPIEVKIVEIEPDEDESSHERKSSRRERLVQRKVIDDYLNNGVKPRDSDSDMSNCGCMWWAT</sequence>
<reference evidence="5" key="1">
    <citation type="journal article" date="2015" name="BMC Genomics">
        <title>Genomic and transcriptomic analysis of the endophytic fungus Pestalotiopsis fici reveals its lifestyle and high potential for synthesis of natural products.</title>
        <authorList>
            <person name="Wang X."/>
            <person name="Zhang X."/>
            <person name="Liu L."/>
            <person name="Xiang M."/>
            <person name="Wang W."/>
            <person name="Sun X."/>
            <person name="Che Y."/>
            <person name="Guo L."/>
            <person name="Liu G."/>
            <person name="Guo L."/>
            <person name="Wang C."/>
            <person name="Yin W.B."/>
            <person name="Stadler M."/>
            <person name="Zhang X."/>
            <person name="Liu X."/>
        </authorList>
    </citation>
    <scope>NUCLEOTIDE SEQUENCE [LARGE SCALE GENOMIC DNA]</scope>
    <source>
        <strain evidence="5">W106-1 / CGMCC3.15140</strain>
    </source>
</reference>
<feature type="domain" description="DUF7820" evidence="3">
    <location>
        <begin position="418"/>
        <end position="658"/>
    </location>
</feature>
<feature type="region of interest" description="Disordered" evidence="1">
    <location>
        <begin position="1"/>
        <end position="107"/>
    </location>
</feature>
<dbReference type="STRING" id="1229662.W3WKP6"/>
<proteinExistence type="predicted"/>